<dbReference type="GO" id="GO:0004656">
    <property type="term" value="F:procollagen-proline 4-dioxygenase activity"/>
    <property type="evidence" value="ECO:0007669"/>
    <property type="project" value="TreeGrafter"/>
</dbReference>
<evidence type="ECO:0000256" key="2">
    <source>
        <dbReference type="ARBA" id="ARBA00022723"/>
    </source>
</evidence>
<keyword evidence="9" id="KW-1185">Reference proteome</keyword>
<accession>A0A0J9XDL8</accession>
<dbReference type="GO" id="GO:0005506">
    <property type="term" value="F:iron ion binding"/>
    <property type="evidence" value="ECO:0007669"/>
    <property type="project" value="InterPro"/>
</dbReference>
<dbReference type="EMBL" id="CCBN010000011">
    <property type="protein sequence ID" value="CDO55451.1"/>
    <property type="molecule type" value="Genomic_DNA"/>
</dbReference>
<dbReference type="Proteomes" id="UP000242525">
    <property type="component" value="Unassembled WGS sequence"/>
</dbReference>
<dbReference type="OrthoDB" id="69177at2759"/>
<evidence type="ECO:0000313" key="9">
    <source>
        <dbReference type="Proteomes" id="UP000242525"/>
    </source>
</evidence>
<dbReference type="InterPro" id="IPR045054">
    <property type="entry name" value="P4HA-like"/>
</dbReference>
<evidence type="ECO:0000256" key="5">
    <source>
        <dbReference type="ARBA" id="ARBA00023004"/>
    </source>
</evidence>
<feature type="domain" description="Prolyl 4-hydroxylase alpha subunit" evidence="7">
    <location>
        <begin position="47"/>
        <end position="307"/>
    </location>
</feature>
<keyword evidence="3" id="KW-0223">Dioxygenase</keyword>
<dbReference type="PANTHER" id="PTHR10869">
    <property type="entry name" value="PROLYL 4-HYDROXYLASE ALPHA SUBUNIT"/>
    <property type="match status" value="1"/>
</dbReference>
<dbReference type="Gene3D" id="2.60.120.620">
    <property type="entry name" value="q2cbj1_9rhob like domain"/>
    <property type="match status" value="1"/>
</dbReference>
<evidence type="ECO:0000256" key="3">
    <source>
        <dbReference type="ARBA" id="ARBA00022964"/>
    </source>
</evidence>
<gene>
    <name evidence="8" type="ORF">BN980_GECA11s01418g</name>
</gene>
<feature type="region of interest" description="Disordered" evidence="6">
    <location>
        <begin position="74"/>
        <end position="113"/>
    </location>
</feature>
<dbReference type="PANTHER" id="PTHR10869:SF236">
    <property type="entry name" value="PROLYL 4-HYDROXYLASE ALPHA SUBUNIT DOMAIN-CONTAINING PROTEIN"/>
    <property type="match status" value="1"/>
</dbReference>
<evidence type="ECO:0000259" key="7">
    <source>
        <dbReference type="SMART" id="SM00702"/>
    </source>
</evidence>
<keyword evidence="5" id="KW-0408">Iron</keyword>
<dbReference type="InterPro" id="IPR006620">
    <property type="entry name" value="Pro_4_hyd_alph"/>
</dbReference>
<proteinExistence type="predicted"/>
<reference evidence="8" key="1">
    <citation type="submission" date="2014-03" db="EMBL/GenBank/DDBJ databases">
        <authorList>
            <person name="Casaregola S."/>
        </authorList>
    </citation>
    <scope>NUCLEOTIDE SEQUENCE [LARGE SCALE GENOMIC DNA]</scope>
    <source>
        <strain evidence="8">CLIB 918</strain>
    </source>
</reference>
<comment type="caution">
    <text evidence="8">The sequence shown here is derived from an EMBL/GenBank/DDBJ whole genome shotgun (WGS) entry which is preliminary data.</text>
</comment>
<sequence length="311" mass="34785">MAKPKKTKKPVIDASYEPPQACVYDWPLSFQQATTRPYQTVMPLIEDQIYTLDRFFSPKVCDDLVRWFSSYIPSEDGGTAPSSTSSKGKKKSAGTATDAAAGKSQLEFSTTEMPPRKDYAARVNDRAMAVDRVATRILWSILKPALLPENGEEEEEEEDEDGRQIRDIFQDCIGLNENLRVYRYRAGHYFGQHYDEAVHVSVEDLTTDPAKPRLARGVTRWTMLVYLTGSDYGELSGGATRFYPEIGVPIGARSQGRLRQSSDGSKVLDVEVEKGTVLLHKHGEDCLLHEGALVTSGNKWILRSDLVFPTK</sequence>
<dbReference type="GO" id="GO:0005783">
    <property type="term" value="C:endoplasmic reticulum"/>
    <property type="evidence" value="ECO:0007669"/>
    <property type="project" value="TreeGrafter"/>
</dbReference>
<organism evidence="8 9">
    <name type="scientific">Geotrichum candidum</name>
    <name type="common">Oospora lactis</name>
    <name type="synonym">Dipodascus geotrichum</name>
    <dbReference type="NCBI Taxonomy" id="1173061"/>
    <lineage>
        <taxon>Eukaryota</taxon>
        <taxon>Fungi</taxon>
        <taxon>Dikarya</taxon>
        <taxon>Ascomycota</taxon>
        <taxon>Saccharomycotina</taxon>
        <taxon>Dipodascomycetes</taxon>
        <taxon>Dipodascales</taxon>
        <taxon>Dipodascaceae</taxon>
        <taxon>Geotrichum</taxon>
    </lineage>
</organism>
<dbReference type="SMART" id="SM00702">
    <property type="entry name" value="P4Hc"/>
    <property type="match status" value="1"/>
</dbReference>
<keyword evidence="2" id="KW-0479">Metal-binding</keyword>
<evidence type="ECO:0000256" key="1">
    <source>
        <dbReference type="ARBA" id="ARBA00001961"/>
    </source>
</evidence>
<evidence type="ECO:0000313" key="8">
    <source>
        <dbReference type="EMBL" id="CDO55451.1"/>
    </source>
</evidence>
<evidence type="ECO:0000256" key="4">
    <source>
        <dbReference type="ARBA" id="ARBA00023002"/>
    </source>
</evidence>
<feature type="compositionally biased region" description="Low complexity" evidence="6">
    <location>
        <begin position="77"/>
        <end position="86"/>
    </location>
</feature>
<dbReference type="GO" id="GO:0031418">
    <property type="term" value="F:L-ascorbic acid binding"/>
    <property type="evidence" value="ECO:0007669"/>
    <property type="project" value="InterPro"/>
</dbReference>
<protein>
    <recommendedName>
        <fullName evidence="7">Prolyl 4-hydroxylase alpha subunit domain-containing protein</fullName>
    </recommendedName>
</protein>
<feature type="compositionally biased region" description="Low complexity" evidence="6">
    <location>
        <begin position="93"/>
        <end position="104"/>
    </location>
</feature>
<comment type="cofactor">
    <cofactor evidence="1">
        <name>L-ascorbate</name>
        <dbReference type="ChEBI" id="CHEBI:38290"/>
    </cofactor>
</comment>
<keyword evidence="4" id="KW-0560">Oxidoreductase</keyword>
<dbReference type="AlphaFoldDB" id="A0A0J9XDL8"/>
<name>A0A0J9XDL8_GEOCN</name>
<evidence type="ECO:0000256" key="6">
    <source>
        <dbReference type="SAM" id="MobiDB-lite"/>
    </source>
</evidence>